<dbReference type="PANTHER" id="PTHR10039:SF16">
    <property type="entry name" value="GPI INOSITOL-DEACYLASE"/>
    <property type="match status" value="1"/>
</dbReference>
<evidence type="ECO:0000313" key="1">
    <source>
        <dbReference type="EMBL" id="KAF2867489.1"/>
    </source>
</evidence>
<sequence length="480" mass="55155">KLLQKINQDPGFATNQILATSHHYTDIIECLEPTSKQLSMSNRLVDKDIRLYVESELCNNGKWNRRPEDLRTKVVDTLVKRAKGMFRWASCQLDVLSRKRTKQEIIEALTELPETLDETYTRILLEIHGDDWRSVRTALIWICAHERMEFTCDIPINFPNREPYSRIHGIEVAPTTFQAVWRQCLKFLEGPRYEKAHFTRRVDNVRESVLLWETSTRTIHERRALALVTAAFFNKAQSISKFLLDGDLNLVLGAHINQVDRCNRREFQGTFLELLWTMQYDMLEGECSRLKIIQAITAPLLKSNGATVGLLVALSIHRPKFRAHSKLQRTVIDEWVAKGTDLNYVEVKMTPLQLAVSRWDFPAAAHLLYRGADPHLIGKHDAIEPRLLESCWGQRSPLNIVRYMPCAAVLYPGVKNVYGRWRALIEKKLLEYGAKDFSQDDGGAIIIAGPNTPIFDASIVTTWIVVHSDDEETQGDDEEY</sequence>
<accession>A0A7C8I0K3</accession>
<organism evidence="1 2">
    <name type="scientific">Massariosphaeria phaeospora</name>
    <dbReference type="NCBI Taxonomy" id="100035"/>
    <lineage>
        <taxon>Eukaryota</taxon>
        <taxon>Fungi</taxon>
        <taxon>Dikarya</taxon>
        <taxon>Ascomycota</taxon>
        <taxon>Pezizomycotina</taxon>
        <taxon>Dothideomycetes</taxon>
        <taxon>Pleosporomycetidae</taxon>
        <taxon>Pleosporales</taxon>
        <taxon>Pleosporales incertae sedis</taxon>
        <taxon>Massariosphaeria</taxon>
    </lineage>
</organism>
<dbReference type="Proteomes" id="UP000481861">
    <property type="component" value="Unassembled WGS sequence"/>
</dbReference>
<gene>
    <name evidence="1" type="ORF">BDV95DRAFT_647277</name>
</gene>
<dbReference type="AlphaFoldDB" id="A0A7C8I0K3"/>
<reference evidence="1 2" key="1">
    <citation type="submission" date="2020-01" db="EMBL/GenBank/DDBJ databases">
        <authorList>
            <consortium name="DOE Joint Genome Institute"/>
            <person name="Haridas S."/>
            <person name="Albert R."/>
            <person name="Binder M."/>
            <person name="Bloem J."/>
            <person name="Labutti K."/>
            <person name="Salamov A."/>
            <person name="Andreopoulos B."/>
            <person name="Baker S.E."/>
            <person name="Barry K."/>
            <person name="Bills G."/>
            <person name="Bluhm B.H."/>
            <person name="Cannon C."/>
            <person name="Castanera R."/>
            <person name="Culley D.E."/>
            <person name="Daum C."/>
            <person name="Ezra D."/>
            <person name="Gonzalez J.B."/>
            <person name="Henrissat B."/>
            <person name="Kuo A."/>
            <person name="Liang C."/>
            <person name="Lipzen A."/>
            <person name="Lutzoni F."/>
            <person name="Magnuson J."/>
            <person name="Mondo S."/>
            <person name="Nolan M."/>
            <person name="Ohm R."/>
            <person name="Pangilinan J."/>
            <person name="Park H.-J.H."/>
            <person name="Ramirez L."/>
            <person name="Alfaro M."/>
            <person name="Sun H."/>
            <person name="Tritt A."/>
            <person name="Yoshinaga Y."/>
            <person name="Zwiers L.-H.L."/>
            <person name="Turgeon B.G."/>
            <person name="Goodwin S.B."/>
            <person name="Spatafora J.W."/>
            <person name="Crous P.W."/>
            <person name="Grigoriev I.V."/>
        </authorList>
    </citation>
    <scope>NUCLEOTIDE SEQUENCE [LARGE SCALE GENOMIC DNA]</scope>
    <source>
        <strain evidence="1 2">CBS 611.86</strain>
    </source>
</reference>
<name>A0A7C8I0K3_9PLEO</name>
<keyword evidence="2" id="KW-1185">Reference proteome</keyword>
<protein>
    <submittedName>
        <fullName evidence="1">Uncharacterized protein</fullName>
    </submittedName>
</protein>
<feature type="non-terminal residue" evidence="1">
    <location>
        <position position="1"/>
    </location>
</feature>
<dbReference type="EMBL" id="JAADJZ010000023">
    <property type="protein sequence ID" value="KAF2867489.1"/>
    <property type="molecule type" value="Genomic_DNA"/>
</dbReference>
<comment type="caution">
    <text evidence="1">The sequence shown here is derived from an EMBL/GenBank/DDBJ whole genome shotgun (WGS) entry which is preliminary data.</text>
</comment>
<dbReference type="PANTHER" id="PTHR10039">
    <property type="entry name" value="AMELOGENIN"/>
    <property type="match status" value="1"/>
</dbReference>
<evidence type="ECO:0000313" key="2">
    <source>
        <dbReference type="Proteomes" id="UP000481861"/>
    </source>
</evidence>
<dbReference type="OrthoDB" id="1577640at2759"/>
<proteinExistence type="predicted"/>